<reference evidence="2" key="1">
    <citation type="submission" date="2022-10" db="EMBL/GenBank/DDBJ databases">
        <authorList>
            <person name="Turner M.S."/>
            <person name="Huang W."/>
        </authorList>
    </citation>
    <scope>NUCLEOTIDE SEQUENCE</scope>
    <source>
        <strain evidence="2">54</strain>
    </source>
</reference>
<dbReference type="NCBIfam" id="NF033608">
    <property type="entry name" value="type_I_tox_Fst"/>
    <property type="match status" value="1"/>
</dbReference>
<comment type="caution">
    <text evidence="2">The sequence shown here is derived from an EMBL/GenBank/DDBJ whole genome shotgun (WGS) entry which is preliminary data.</text>
</comment>
<evidence type="ECO:0000256" key="1">
    <source>
        <dbReference type="SAM" id="Phobius"/>
    </source>
</evidence>
<dbReference type="EMBL" id="JAOWLV010000016">
    <property type="protein sequence ID" value="MDG4977615.1"/>
    <property type="molecule type" value="Genomic_DNA"/>
</dbReference>
<keyword evidence="1" id="KW-0472">Membrane</keyword>
<name>A0AAP3Z3D7_9LACT</name>
<feature type="transmembrane region" description="Helical" evidence="1">
    <location>
        <begin position="6"/>
        <end position="26"/>
    </location>
</feature>
<dbReference type="Proteomes" id="UP001152598">
    <property type="component" value="Unassembled WGS sequence"/>
</dbReference>
<protein>
    <submittedName>
        <fullName evidence="2">Type I toxin-antitoxin system Fst family toxin</fullName>
    </submittedName>
</protein>
<evidence type="ECO:0000313" key="2">
    <source>
        <dbReference type="EMBL" id="MDG4977615.1"/>
    </source>
</evidence>
<gene>
    <name evidence="2" type="ORF">OGZ50_12840</name>
</gene>
<keyword evidence="1" id="KW-0812">Transmembrane</keyword>
<evidence type="ECO:0000313" key="3">
    <source>
        <dbReference type="Proteomes" id="UP001152598"/>
    </source>
</evidence>
<dbReference type="RefSeq" id="WP_139918481.1">
    <property type="nucleotide sequence ID" value="NZ_JAOWLT010000011.1"/>
</dbReference>
<proteinExistence type="predicted"/>
<keyword evidence="1" id="KW-1133">Transmembrane helix</keyword>
<organism evidence="2 3">
    <name type="scientific">Lactococcus lactis</name>
    <dbReference type="NCBI Taxonomy" id="1358"/>
    <lineage>
        <taxon>Bacteria</taxon>
        <taxon>Bacillati</taxon>
        <taxon>Bacillota</taxon>
        <taxon>Bacilli</taxon>
        <taxon>Lactobacillales</taxon>
        <taxon>Streptococcaceae</taxon>
        <taxon>Lactococcus</taxon>
    </lineage>
</organism>
<sequence length="33" mass="3722">MLVTLFTAVIAPFIVGVLLLFVSRWLDKNDNSK</sequence>
<dbReference type="AlphaFoldDB" id="A0AAP3Z3D7"/>
<reference evidence="2" key="2">
    <citation type="journal article" date="2023" name="Food Microbiol.">
        <title>Evaluation of the fermentation potential of lactic acid bacteria isolated from herbs, fruits and vegetables as starter cultures in nut-based milk alternatives.</title>
        <authorList>
            <person name="Huang W."/>
            <person name="Dong A."/>
            <person name="Pham H.T."/>
            <person name="Zhou C."/>
            <person name="Huo Z."/>
            <person name="Watjen A.P."/>
            <person name="Prakash S."/>
            <person name="Bang-Berthelsen C.H."/>
            <person name="Turner M.S."/>
        </authorList>
    </citation>
    <scope>NUCLEOTIDE SEQUENCE</scope>
    <source>
        <strain evidence="2">54</strain>
    </source>
</reference>
<accession>A0AAP3Z3D7</accession>